<comment type="similarity">
    <text evidence="2">Belongs to the pterin-4-alpha-carbinolamine dehydratase family.</text>
</comment>
<proteinExistence type="inferred from homology"/>
<protein>
    <recommendedName>
        <fullName evidence="3">4a-hydroxytetrahydrobiopterin dehydratase</fullName>
        <ecNumber evidence="3">4.2.1.96</ecNumber>
    </recommendedName>
    <alternativeName>
        <fullName evidence="5">4-alpha-hydroxy-tetrahydropterin dehydratase</fullName>
    </alternativeName>
</protein>
<dbReference type="GO" id="GO:0008124">
    <property type="term" value="F:4-alpha-hydroxytetrahydrobiopterin dehydratase activity"/>
    <property type="evidence" value="ECO:0007669"/>
    <property type="project" value="UniProtKB-EC"/>
</dbReference>
<evidence type="ECO:0000256" key="5">
    <source>
        <dbReference type="ARBA" id="ARBA00030497"/>
    </source>
</evidence>
<reference evidence="6 7" key="1">
    <citation type="submission" date="2024-01" db="EMBL/GenBank/DDBJ databases">
        <title>The complete chloroplast genome sequence of Lithospermum erythrorhizon: insights into the phylogenetic relationship among Boraginaceae species and the maternal lineages of purple gromwells.</title>
        <authorList>
            <person name="Okada T."/>
            <person name="Watanabe K."/>
        </authorList>
    </citation>
    <scope>NUCLEOTIDE SEQUENCE [LARGE SCALE GENOMIC DNA]</scope>
</reference>
<evidence type="ECO:0000256" key="2">
    <source>
        <dbReference type="ARBA" id="ARBA00006472"/>
    </source>
</evidence>
<dbReference type="PANTHER" id="PTHR12599:SF0">
    <property type="entry name" value="PTERIN-4-ALPHA-CARBINOLAMINE DEHYDRATASE"/>
    <property type="match status" value="1"/>
</dbReference>
<name>A0AAV3QIH6_LITER</name>
<keyword evidence="4" id="KW-0456">Lyase</keyword>
<dbReference type="Gene3D" id="3.30.1360.20">
    <property type="entry name" value="Transcriptional coactivator/pterin dehydratase"/>
    <property type="match status" value="1"/>
</dbReference>
<dbReference type="Pfam" id="PF01329">
    <property type="entry name" value="Pterin_4a"/>
    <property type="match status" value="1"/>
</dbReference>
<dbReference type="InterPro" id="IPR036428">
    <property type="entry name" value="PCD_sf"/>
</dbReference>
<dbReference type="InterPro" id="IPR001533">
    <property type="entry name" value="Pterin_deHydtase"/>
</dbReference>
<dbReference type="EC" id="4.2.1.96" evidence="3"/>
<dbReference type="Proteomes" id="UP001454036">
    <property type="component" value="Unassembled WGS sequence"/>
</dbReference>
<dbReference type="EMBL" id="BAABME010004765">
    <property type="protein sequence ID" value="GAA0163493.1"/>
    <property type="molecule type" value="Genomic_DNA"/>
</dbReference>
<dbReference type="SUPFAM" id="SSF55248">
    <property type="entry name" value="PCD-like"/>
    <property type="match status" value="1"/>
</dbReference>
<dbReference type="AlphaFoldDB" id="A0AAV3QIH6"/>
<evidence type="ECO:0000313" key="6">
    <source>
        <dbReference type="EMBL" id="GAA0163493.1"/>
    </source>
</evidence>
<sequence>MVDLLGKKCVPCNMKELRPMTEEAANTLMPQVPEWSLVNEGGILKLQKTYKVKTFLKGLEFFQLVAGVAEAEGHHPDLHLSNWNNVQIDLWTHVVGTSGTSNYLSFDVSSMTPCKLTMVLLIIEEHKAICFESILIVTEWLRFVSTQGGLTENDFILAAKIGRLDAHHVLRRSVAK</sequence>
<dbReference type="GO" id="GO:0006729">
    <property type="term" value="P:tetrahydrobiopterin biosynthetic process"/>
    <property type="evidence" value="ECO:0007669"/>
    <property type="project" value="InterPro"/>
</dbReference>
<comment type="caution">
    <text evidence="6">The sequence shown here is derived from an EMBL/GenBank/DDBJ whole genome shotgun (WGS) entry which is preliminary data.</text>
</comment>
<evidence type="ECO:0000256" key="4">
    <source>
        <dbReference type="ARBA" id="ARBA00023239"/>
    </source>
</evidence>
<evidence type="ECO:0000256" key="3">
    <source>
        <dbReference type="ARBA" id="ARBA00013252"/>
    </source>
</evidence>
<evidence type="ECO:0000313" key="7">
    <source>
        <dbReference type="Proteomes" id="UP001454036"/>
    </source>
</evidence>
<comment type="catalytic activity">
    <reaction evidence="1">
        <text>(4aS,6R)-4a-hydroxy-L-erythro-5,6,7,8-tetrahydrobiopterin = (6R)-L-erythro-6,7-dihydrobiopterin + H2O</text>
        <dbReference type="Rhea" id="RHEA:11920"/>
        <dbReference type="ChEBI" id="CHEBI:15377"/>
        <dbReference type="ChEBI" id="CHEBI:15642"/>
        <dbReference type="ChEBI" id="CHEBI:43120"/>
        <dbReference type="EC" id="4.2.1.96"/>
    </reaction>
</comment>
<dbReference type="PANTHER" id="PTHR12599">
    <property type="entry name" value="PTERIN-4-ALPHA-CARBINOLAMINE DEHYDRATASE"/>
    <property type="match status" value="1"/>
</dbReference>
<dbReference type="GO" id="GO:0005739">
    <property type="term" value="C:mitochondrion"/>
    <property type="evidence" value="ECO:0007669"/>
    <property type="project" value="TreeGrafter"/>
</dbReference>
<keyword evidence="7" id="KW-1185">Reference proteome</keyword>
<evidence type="ECO:0000256" key="1">
    <source>
        <dbReference type="ARBA" id="ARBA00001554"/>
    </source>
</evidence>
<accession>A0AAV3QIH6</accession>
<gene>
    <name evidence="6" type="ORF">LIER_19343</name>
</gene>
<organism evidence="6 7">
    <name type="scientific">Lithospermum erythrorhizon</name>
    <name type="common">Purple gromwell</name>
    <name type="synonym">Lithospermum officinale var. erythrorhizon</name>
    <dbReference type="NCBI Taxonomy" id="34254"/>
    <lineage>
        <taxon>Eukaryota</taxon>
        <taxon>Viridiplantae</taxon>
        <taxon>Streptophyta</taxon>
        <taxon>Embryophyta</taxon>
        <taxon>Tracheophyta</taxon>
        <taxon>Spermatophyta</taxon>
        <taxon>Magnoliopsida</taxon>
        <taxon>eudicotyledons</taxon>
        <taxon>Gunneridae</taxon>
        <taxon>Pentapetalae</taxon>
        <taxon>asterids</taxon>
        <taxon>lamiids</taxon>
        <taxon>Boraginales</taxon>
        <taxon>Boraginaceae</taxon>
        <taxon>Boraginoideae</taxon>
        <taxon>Lithospermeae</taxon>
        <taxon>Lithospermum</taxon>
    </lineage>
</organism>